<evidence type="ECO:0000313" key="2">
    <source>
        <dbReference type="EMBL" id="KAJ5457298.1"/>
    </source>
</evidence>
<evidence type="ECO:0000313" key="3">
    <source>
        <dbReference type="Proteomes" id="UP001147760"/>
    </source>
</evidence>
<feature type="chain" id="PRO_5040857084" evidence="1">
    <location>
        <begin position="20"/>
        <end position="110"/>
    </location>
</feature>
<feature type="signal peptide" evidence="1">
    <location>
        <begin position="1"/>
        <end position="19"/>
    </location>
</feature>
<name>A0A9W9WG35_9EURO</name>
<gene>
    <name evidence="2" type="ORF">N7530_012572</name>
</gene>
<dbReference type="Proteomes" id="UP001147760">
    <property type="component" value="Unassembled WGS sequence"/>
</dbReference>
<evidence type="ECO:0000256" key="1">
    <source>
        <dbReference type="SAM" id="SignalP"/>
    </source>
</evidence>
<dbReference type="EMBL" id="JAPWDO010000009">
    <property type="protein sequence ID" value="KAJ5457298.1"/>
    <property type="molecule type" value="Genomic_DNA"/>
</dbReference>
<sequence>MHLSAFLSSLLSVAAIASAVVIPNLLDIQQDQNNLARPQTSVPSTFAEIHSTCPPFQPNGKTLSYDEMKWSIRGKYCHEKLIALCEAGFVTGCQQAIEGGNTARPGGKAP</sequence>
<keyword evidence="3" id="KW-1185">Reference proteome</keyword>
<reference evidence="2" key="1">
    <citation type="submission" date="2022-12" db="EMBL/GenBank/DDBJ databases">
        <authorList>
            <person name="Petersen C."/>
        </authorList>
    </citation>
    <scope>NUCLEOTIDE SEQUENCE</scope>
    <source>
        <strain evidence="2">IBT 17660</strain>
    </source>
</reference>
<proteinExistence type="predicted"/>
<dbReference type="OrthoDB" id="4369939at2759"/>
<organism evidence="2 3">
    <name type="scientific">Penicillium desertorum</name>
    <dbReference type="NCBI Taxonomy" id="1303715"/>
    <lineage>
        <taxon>Eukaryota</taxon>
        <taxon>Fungi</taxon>
        <taxon>Dikarya</taxon>
        <taxon>Ascomycota</taxon>
        <taxon>Pezizomycotina</taxon>
        <taxon>Eurotiomycetes</taxon>
        <taxon>Eurotiomycetidae</taxon>
        <taxon>Eurotiales</taxon>
        <taxon>Aspergillaceae</taxon>
        <taxon>Penicillium</taxon>
    </lineage>
</organism>
<comment type="caution">
    <text evidence="2">The sequence shown here is derived from an EMBL/GenBank/DDBJ whole genome shotgun (WGS) entry which is preliminary data.</text>
</comment>
<reference evidence="2" key="2">
    <citation type="journal article" date="2023" name="IMA Fungus">
        <title>Comparative genomic study of the Penicillium genus elucidates a diverse pangenome and 15 lateral gene transfer events.</title>
        <authorList>
            <person name="Petersen C."/>
            <person name="Sorensen T."/>
            <person name="Nielsen M.R."/>
            <person name="Sondergaard T.E."/>
            <person name="Sorensen J.L."/>
            <person name="Fitzpatrick D.A."/>
            <person name="Frisvad J.C."/>
            <person name="Nielsen K.L."/>
        </authorList>
    </citation>
    <scope>NUCLEOTIDE SEQUENCE</scope>
    <source>
        <strain evidence="2">IBT 17660</strain>
    </source>
</reference>
<dbReference type="AlphaFoldDB" id="A0A9W9WG35"/>
<keyword evidence="1" id="KW-0732">Signal</keyword>
<accession>A0A9W9WG35</accession>
<protein>
    <submittedName>
        <fullName evidence="2">Uncharacterized protein</fullName>
    </submittedName>
</protein>